<comment type="similarity">
    <text evidence="1">Belongs to the phosphate/phosphite/phosphonate binding protein family.</text>
</comment>
<dbReference type="Proteomes" id="UP000057158">
    <property type="component" value="Chromosome"/>
</dbReference>
<sequence length="318" mass="35308">MKSTGLGLITSRLAVLVLFLTVLAGCEEKPAFVSLKEQHPLPEQAVLPDDPVLNICVGSMITPQEGYHYYRQLLDHIADRMGVRVRAIDPGSYTEVNRMLAEGEVDAAFVCGGPYVEGHKSFGLELIAAPLINGEASYYSNLIVPADSPARTLEDLRGKTFAFTDPLSNSGMLVPASELDKLGESPETFFSSFLYTYAHDRSIQAVADQMVDGAAVDSLIWDFLLASHPELAKKVRVIVRFGPYGTPPVVTRPDLDPATKARLQEVLLNTHLHRQGKAILQGMHIERFVAIEDFRYDSIRELHQRFHRKAPSLRENRP</sequence>
<dbReference type="PATRIC" id="fig|1603606.3.peg.2807"/>
<proteinExistence type="inferred from homology"/>
<accession>A0A0M4DAU3</accession>
<dbReference type="AlphaFoldDB" id="A0A0M4DAU3"/>
<dbReference type="Gene3D" id="3.40.190.10">
    <property type="entry name" value="Periplasmic binding protein-like II"/>
    <property type="match status" value="2"/>
</dbReference>
<dbReference type="GO" id="GO:0055085">
    <property type="term" value="P:transmembrane transport"/>
    <property type="evidence" value="ECO:0007669"/>
    <property type="project" value="InterPro"/>
</dbReference>
<gene>
    <name evidence="3" type="ORF">DSOUD_2589</name>
</gene>
<dbReference type="KEGG" id="des:DSOUD_2589"/>
<dbReference type="PANTHER" id="PTHR35841:SF1">
    <property type="entry name" value="PHOSPHONATES-BINDING PERIPLASMIC PROTEIN"/>
    <property type="match status" value="1"/>
</dbReference>
<dbReference type="InterPro" id="IPR005770">
    <property type="entry name" value="PhnD"/>
</dbReference>
<dbReference type="PANTHER" id="PTHR35841">
    <property type="entry name" value="PHOSPHONATES-BINDING PERIPLASMIC PROTEIN"/>
    <property type="match status" value="1"/>
</dbReference>
<dbReference type="GO" id="GO:0043190">
    <property type="term" value="C:ATP-binding cassette (ABC) transporter complex"/>
    <property type="evidence" value="ECO:0007669"/>
    <property type="project" value="InterPro"/>
</dbReference>
<organism evidence="3 4">
    <name type="scientific">Desulfuromonas soudanensis</name>
    <dbReference type="NCBI Taxonomy" id="1603606"/>
    <lineage>
        <taxon>Bacteria</taxon>
        <taxon>Pseudomonadati</taxon>
        <taxon>Thermodesulfobacteriota</taxon>
        <taxon>Desulfuromonadia</taxon>
        <taxon>Desulfuromonadales</taxon>
        <taxon>Desulfuromonadaceae</taxon>
        <taxon>Desulfuromonas</taxon>
    </lineage>
</organism>
<dbReference type="CDD" id="cd13571">
    <property type="entry name" value="PBP2_PnhD_1"/>
    <property type="match status" value="1"/>
</dbReference>
<evidence type="ECO:0000313" key="3">
    <source>
        <dbReference type="EMBL" id="ALC17342.1"/>
    </source>
</evidence>
<keyword evidence="4" id="KW-1185">Reference proteome</keyword>
<dbReference type="RefSeq" id="WP_053551357.1">
    <property type="nucleotide sequence ID" value="NZ_CP010802.1"/>
</dbReference>
<dbReference type="Pfam" id="PF12974">
    <property type="entry name" value="Phosphonate-bd"/>
    <property type="match status" value="1"/>
</dbReference>
<reference evidence="3 4" key="1">
    <citation type="submission" date="2015-07" db="EMBL/GenBank/DDBJ databases">
        <title>Isolation and Genomic Characterization of a Novel Halophilic Metal-Reducing Deltaproteobacterium from the Deep Subsurface.</title>
        <authorList>
            <person name="Badalamenti J.P."/>
            <person name="Summers Z.M."/>
            <person name="Gralnick J.A."/>
            <person name="Bond D.R."/>
        </authorList>
    </citation>
    <scope>NUCLEOTIDE SEQUENCE [LARGE SCALE GENOMIC DNA]</scope>
    <source>
        <strain evidence="3 4">WTL</strain>
    </source>
</reference>
<dbReference type="PROSITE" id="PS51257">
    <property type="entry name" value="PROKAR_LIPOPROTEIN"/>
    <property type="match status" value="1"/>
</dbReference>
<dbReference type="NCBIfam" id="TIGR01098">
    <property type="entry name" value="3A0109s03R"/>
    <property type="match status" value="1"/>
</dbReference>
<keyword evidence="2" id="KW-0732">Signal</keyword>
<name>A0A0M4DAU3_9BACT</name>
<dbReference type="EMBL" id="CP010802">
    <property type="protein sequence ID" value="ALC17342.1"/>
    <property type="molecule type" value="Genomic_DNA"/>
</dbReference>
<dbReference type="SUPFAM" id="SSF53850">
    <property type="entry name" value="Periplasmic binding protein-like II"/>
    <property type="match status" value="1"/>
</dbReference>
<dbReference type="STRING" id="1603606.DSOUD_2589"/>
<dbReference type="OrthoDB" id="527737at2"/>
<evidence type="ECO:0000256" key="2">
    <source>
        <dbReference type="ARBA" id="ARBA00022729"/>
    </source>
</evidence>
<evidence type="ECO:0000313" key="4">
    <source>
        <dbReference type="Proteomes" id="UP000057158"/>
    </source>
</evidence>
<evidence type="ECO:0000256" key="1">
    <source>
        <dbReference type="ARBA" id="ARBA00007162"/>
    </source>
</evidence>
<protein>
    <submittedName>
        <fullName evidence="3">Phosphate/phosphite/phosphonate ABC transporter, periplasmic binding protein</fullName>
    </submittedName>
</protein>